<dbReference type="InterPro" id="IPR048715">
    <property type="entry name" value="CggR_N"/>
</dbReference>
<feature type="domain" description="CggR N-terminal DNA binding" evidence="6">
    <location>
        <begin position="28"/>
        <end position="96"/>
    </location>
</feature>
<evidence type="ECO:0000256" key="3">
    <source>
        <dbReference type="ARBA" id="ARBA00023125"/>
    </source>
</evidence>
<reference evidence="7 8" key="1">
    <citation type="submission" date="2020-08" db="EMBL/GenBank/DDBJ databases">
        <title>A Genomic Blueprint of the Chicken Gut Microbiome.</title>
        <authorList>
            <person name="Gilroy R."/>
            <person name="Ravi A."/>
            <person name="Getino M."/>
            <person name="Pursley I."/>
            <person name="Horton D.L."/>
            <person name="Alikhan N.-F."/>
            <person name="Baker D."/>
            <person name="Gharbi K."/>
            <person name="Hall N."/>
            <person name="Watson M."/>
            <person name="Adriaenssens E.M."/>
            <person name="Foster-Nyarko E."/>
            <person name="Jarju S."/>
            <person name="Secka A."/>
            <person name="Antonio M."/>
            <person name="Oren A."/>
            <person name="Chaudhuri R."/>
            <person name="La Ragione R.M."/>
            <person name="Hildebrand F."/>
            <person name="Pallen M.J."/>
        </authorList>
    </citation>
    <scope>NUCLEOTIDE SEQUENCE [LARGE SCALE GENOMIC DNA]</scope>
    <source>
        <strain evidence="7 8">Sa2YVA2</strain>
    </source>
</reference>
<evidence type="ECO:0000256" key="2">
    <source>
        <dbReference type="ARBA" id="ARBA00023015"/>
    </source>
</evidence>
<dbReference type="Pfam" id="PF21715">
    <property type="entry name" value="CggR_N"/>
    <property type="match status" value="1"/>
</dbReference>
<accession>A0ABR8UDQ2</accession>
<evidence type="ECO:0008006" key="9">
    <source>
        <dbReference type="Google" id="ProtNLM"/>
    </source>
</evidence>
<dbReference type="InterPro" id="IPR036390">
    <property type="entry name" value="WH_DNA-bd_sf"/>
</dbReference>
<dbReference type="RefSeq" id="WP_191695538.1">
    <property type="nucleotide sequence ID" value="NZ_JACSQN010000014.1"/>
</dbReference>
<evidence type="ECO:0000259" key="6">
    <source>
        <dbReference type="Pfam" id="PF21715"/>
    </source>
</evidence>
<dbReference type="PANTHER" id="PTHR34294:SF5">
    <property type="entry name" value="CENTRAL GLYCOLYTIC GENES REGULATOR"/>
    <property type="match status" value="1"/>
</dbReference>
<dbReference type="Pfam" id="PF04198">
    <property type="entry name" value="Sugar-bind"/>
    <property type="match status" value="1"/>
</dbReference>
<dbReference type="PANTHER" id="PTHR34294">
    <property type="entry name" value="TRANSCRIPTIONAL REGULATOR-RELATED"/>
    <property type="match status" value="1"/>
</dbReference>
<comment type="caution">
    <text evidence="7">The sequence shown here is derived from an EMBL/GenBank/DDBJ whole genome shotgun (WGS) entry which is preliminary data.</text>
</comment>
<dbReference type="Gene3D" id="3.40.50.1360">
    <property type="match status" value="1"/>
</dbReference>
<feature type="domain" description="Sugar-binding" evidence="5">
    <location>
        <begin position="101"/>
        <end position="349"/>
    </location>
</feature>
<organism evidence="7 8">
    <name type="scientific">Sporosarcina quadrami</name>
    <dbReference type="NCBI Taxonomy" id="2762234"/>
    <lineage>
        <taxon>Bacteria</taxon>
        <taxon>Bacillati</taxon>
        <taxon>Bacillota</taxon>
        <taxon>Bacilli</taxon>
        <taxon>Bacillales</taxon>
        <taxon>Caryophanaceae</taxon>
        <taxon>Sporosarcina</taxon>
    </lineage>
</organism>
<evidence type="ECO:0000313" key="7">
    <source>
        <dbReference type="EMBL" id="MBD7985709.1"/>
    </source>
</evidence>
<evidence type="ECO:0000259" key="5">
    <source>
        <dbReference type="Pfam" id="PF04198"/>
    </source>
</evidence>
<proteinExistence type="inferred from homology"/>
<evidence type="ECO:0000256" key="1">
    <source>
        <dbReference type="ARBA" id="ARBA00010466"/>
    </source>
</evidence>
<keyword evidence="4" id="KW-0804">Transcription</keyword>
<dbReference type="SUPFAM" id="SSF100950">
    <property type="entry name" value="NagB/RpiA/CoA transferase-like"/>
    <property type="match status" value="1"/>
</dbReference>
<gene>
    <name evidence="7" type="ORF">H9649_14035</name>
</gene>
<keyword evidence="2" id="KW-0805">Transcription regulation</keyword>
<dbReference type="Gene3D" id="1.10.10.10">
    <property type="entry name" value="Winged helix-like DNA-binding domain superfamily/Winged helix DNA-binding domain"/>
    <property type="match status" value="1"/>
</dbReference>
<sequence>MTNSKENLSLHSKLLEAQQKLVPEMMDILQQRFKLLKFIGMSGPIGRRPLSLMAGLSERECRNEMESLRSLNLIRIAKEGATITTEGAEVLDSLQSSIDEWTGNNLLERKLTSLLGIKEVKVVAGDSDANKAIKGQLANEAAKQFLERIGDGRLVAVTGGTSVASIPQYIQPFERGERLHFIAARGGIGNDIGLQANIIAATFAQACGGTYSTFYYPESLSEEAHEIFKREPAAIDMMKQYERTDCVIHGIGDALRMADMRGTAEDVKSMLQKNEAKGEAFGFYFNEVGDIVHRITTVGIQTEQLEKVPLLLAVAGGKKKAEAILSYMASAPRQTLLVTDEGAALAMLEKLERH</sequence>
<dbReference type="Proteomes" id="UP000626786">
    <property type="component" value="Unassembled WGS sequence"/>
</dbReference>
<dbReference type="InterPro" id="IPR036388">
    <property type="entry name" value="WH-like_DNA-bd_sf"/>
</dbReference>
<comment type="similarity">
    <text evidence="1">Belongs to the SorC transcriptional regulatory family.</text>
</comment>
<dbReference type="InterPro" id="IPR051054">
    <property type="entry name" value="SorC_transcr_regulators"/>
</dbReference>
<dbReference type="InterPro" id="IPR007324">
    <property type="entry name" value="Sugar-bd_dom_put"/>
</dbReference>
<dbReference type="SUPFAM" id="SSF46785">
    <property type="entry name" value="Winged helix' DNA-binding domain"/>
    <property type="match status" value="1"/>
</dbReference>
<evidence type="ECO:0000313" key="8">
    <source>
        <dbReference type="Proteomes" id="UP000626786"/>
    </source>
</evidence>
<name>A0ABR8UDQ2_9BACL</name>
<keyword evidence="8" id="KW-1185">Reference proteome</keyword>
<dbReference type="InterPro" id="IPR037171">
    <property type="entry name" value="NagB/RpiA_transferase-like"/>
</dbReference>
<evidence type="ECO:0000256" key="4">
    <source>
        <dbReference type="ARBA" id="ARBA00023163"/>
    </source>
</evidence>
<keyword evidence="3" id="KW-0238">DNA-binding</keyword>
<dbReference type="EMBL" id="JACSQN010000014">
    <property type="protein sequence ID" value="MBD7985709.1"/>
    <property type="molecule type" value="Genomic_DNA"/>
</dbReference>
<protein>
    <recommendedName>
        <fullName evidence="9">Sugar-binding domain-containing protein</fullName>
    </recommendedName>
</protein>